<protein>
    <submittedName>
        <fullName evidence="1">Uncharacterized protein</fullName>
    </submittedName>
</protein>
<organism evidence="1 2">
    <name type="scientific">Coregonus suidteri</name>
    <dbReference type="NCBI Taxonomy" id="861788"/>
    <lineage>
        <taxon>Eukaryota</taxon>
        <taxon>Metazoa</taxon>
        <taxon>Chordata</taxon>
        <taxon>Craniata</taxon>
        <taxon>Vertebrata</taxon>
        <taxon>Euteleostomi</taxon>
        <taxon>Actinopterygii</taxon>
        <taxon>Neopterygii</taxon>
        <taxon>Teleostei</taxon>
        <taxon>Protacanthopterygii</taxon>
        <taxon>Salmoniformes</taxon>
        <taxon>Salmonidae</taxon>
        <taxon>Coregoninae</taxon>
        <taxon>Coregonus</taxon>
    </lineage>
</organism>
<name>A0AAN8QWI9_9TELE</name>
<accession>A0AAN8QWI9</accession>
<dbReference type="AlphaFoldDB" id="A0AAN8QWI9"/>
<reference evidence="1 2" key="1">
    <citation type="submission" date="2021-04" db="EMBL/GenBank/DDBJ databases">
        <authorList>
            <person name="De Guttry C."/>
            <person name="Zahm M."/>
            <person name="Klopp C."/>
            <person name="Cabau C."/>
            <person name="Louis A."/>
            <person name="Berthelot C."/>
            <person name="Parey E."/>
            <person name="Roest Crollius H."/>
            <person name="Montfort J."/>
            <person name="Robinson-Rechavi M."/>
            <person name="Bucao C."/>
            <person name="Bouchez O."/>
            <person name="Gislard M."/>
            <person name="Lluch J."/>
            <person name="Milhes M."/>
            <person name="Lampietro C."/>
            <person name="Lopez Roques C."/>
            <person name="Donnadieu C."/>
            <person name="Braasch I."/>
            <person name="Desvignes T."/>
            <person name="Postlethwait J."/>
            <person name="Bobe J."/>
            <person name="Wedekind C."/>
            <person name="Guiguen Y."/>
        </authorList>
    </citation>
    <scope>NUCLEOTIDE SEQUENCE [LARGE SCALE GENOMIC DNA]</scope>
    <source>
        <strain evidence="1">Cs_M1</strain>
        <tissue evidence="1">Blood</tissue>
    </source>
</reference>
<evidence type="ECO:0000313" key="2">
    <source>
        <dbReference type="Proteomes" id="UP001356427"/>
    </source>
</evidence>
<sequence length="68" mass="7308">MPLSLQRINGILPPCLCCVLELGLCSSSDNPSAVSLVLLSIPPSLRKGELWSHPSSSLRVKKKGVSFF</sequence>
<proteinExistence type="predicted"/>
<gene>
    <name evidence="1" type="ORF">J4Q44_G00265110</name>
</gene>
<comment type="caution">
    <text evidence="1">The sequence shown here is derived from an EMBL/GenBank/DDBJ whole genome shotgun (WGS) entry which is preliminary data.</text>
</comment>
<dbReference type="EMBL" id="JAGTTL010000024">
    <property type="protein sequence ID" value="KAK6304057.1"/>
    <property type="molecule type" value="Genomic_DNA"/>
</dbReference>
<keyword evidence="2" id="KW-1185">Reference proteome</keyword>
<evidence type="ECO:0000313" key="1">
    <source>
        <dbReference type="EMBL" id="KAK6304057.1"/>
    </source>
</evidence>
<dbReference type="Proteomes" id="UP001356427">
    <property type="component" value="Unassembled WGS sequence"/>
</dbReference>